<gene>
    <name evidence="1" type="ORF">J2W84_006726</name>
</gene>
<comment type="caution">
    <text evidence="1">The sequence shown here is derived from an EMBL/GenBank/DDBJ whole genome shotgun (WGS) entry which is preliminary data.</text>
</comment>
<evidence type="ECO:0000313" key="2">
    <source>
        <dbReference type="Proteomes" id="UP001264980"/>
    </source>
</evidence>
<organism evidence="1 2">
    <name type="scientific">Dyadobacter fermentans</name>
    <dbReference type="NCBI Taxonomy" id="94254"/>
    <lineage>
        <taxon>Bacteria</taxon>
        <taxon>Pseudomonadati</taxon>
        <taxon>Bacteroidota</taxon>
        <taxon>Cytophagia</taxon>
        <taxon>Cytophagales</taxon>
        <taxon>Spirosomataceae</taxon>
        <taxon>Dyadobacter</taxon>
    </lineage>
</organism>
<keyword evidence="2" id="KW-1185">Reference proteome</keyword>
<proteinExistence type="predicted"/>
<dbReference type="EMBL" id="JAVDTI010000011">
    <property type="protein sequence ID" value="MDR6809650.1"/>
    <property type="molecule type" value="Genomic_DNA"/>
</dbReference>
<accession>A0ABU1RAN8</accession>
<reference evidence="1 2" key="1">
    <citation type="submission" date="2023-07" db="EMBL/GenBank/DDBJ databases">
        <title>Sorghum-associated microbial communities from plants grown in Nebraska, USA.</title>
        <authorList>
            <person name="Schachtman D."/>
        </authorList>
    </citation>
    <scope>NUCLEOTIDE SEQUENCE [LARGE SCALE GENOMIC DNA]</scope>
    <source>
        <strain evidence="1 2">BE57</strain>
    </source>
</reference>
<evidence type="ECO:0000313" key="1">
    <source>
        <dbReference type="EMBL" id="MDR6809650.1"/>
    </source>
</evidence>
<dbReference type="Proteomes" id="UP001264980">
    <property type="component" value="Unassembled WGS sequence"/>
</dbReference>
<name>A0ABU1RAN8_9BACT</name>
<dbReference type="RefSeq" id="WP_309993491.1">
    <property type="nucleotide sequence ID" value="NZ_JAVDTI010000011.1"/>
</dbReference>
<sequence>MKPFFSYFFPLFHIHDYLFQKSHTPKDHEFRVGRPTRAALRGSPCASSQIQMKHRGWPRDTFVHLANHGKTGG</sequence>
<protein>
    <submittedName>
        <fullName evidence="1">Uncharacterized protein</fullName>
    </submittedName>
</protein>